<dbReference type="InterPro" id="IPR006116">
    <property type="entry name" value="NT_2-5OAS_ClassI-CCAase"/>
</dbReference>
<dbReference type="Proteomes" id="UP000306544">
    <property type="component" value="Unassembled WGS sequence"/>
</dbReference>
<evidence type="ECO:0000313" key="3">
    <source>
        <dbReference type="EMBL" id="TLP71125.1"/>
    </source>
</evidence>
<accession>A0A5R8ZZ60</accession>
<gene>
    <name evidence="3" type="ORF">FEF27_12765</name>
</gene>
<dbReference type="EMBL" id="VAWA01000034">
    <property type="protein sequence ID" value="TLP71125.1"/>
    <property type="molecule type" value="Genomic_DNA"/>
</dbReference>
<reference evidence="3 4" key="1">
    <citation type="submission" date="2019-05" db="EMBL/GenBank/DDBJ databases">
        <title>Nesterenkonia sp. GY239, isolated from the Southern Atlantic Ocean.</title>
        <authorList>
            <person name="Zhang G."/>
        </authorList>
    </citation>
    <scope>NUCLEOTIDE SEQUENCE [LARGE SCALE GENOMIC DNA]</scope>
    <source>
        <strain evidence="3 4">GY239</strain>
    </source>
</reference>
<dbReference type="AlphaFoldDB" id="A0A5R8ZZ60"/>
<evidence type="ECO:0000256" key="2">
    <source>
        <dbReference type="SAM" id="MobiDB-lite"/>
    </source>
</evidence>
<organism evidence="3 4">
    <name type="scientific">Nesterenkonia sphaerica</name>
    <dbReference type="NCBI Taxonomy" id="1804988"/>
    <lineage>
        <taxon>Bacteria</taxon>
        <taxon>Bacillati</taxon>
        <taxon>Actinomycetota</taxon>
        <taxon>Actinomycetes</taxon>
        <taxon>Micrococcales</taxon>
        <taxon>Micrococcaceae</taxon>
        <taxon>Nesterenkonia</taxon>
    </lineage>
</organism>
<keyword evidence="1" id="KW-0051">Antiviral defense</keyword>
<sequence length="327" mass="36656">MQLADHFGVLLRDTVNLSQFRLDTLDDRVSKIYSALQKDGDLGPRVLGMSKQGSWAHRTIISPVGENEFDADFMLHLEDDTTWTPQDFLTNVKSALMRNSVYRSMTVNRKNRCVRVVYANSCHIDIVPAIKRGGLEYVANYKDNLWEATDPEGFTRWMKEKDDLAGGNLRRVIRLMKFLRDHRGSFTGTRSVILTTLLGEQVQAHRTLGDAGYYKNVPTSLVHIIEDLDTYLSANPTKPVIMDPSGSGASFDHRWTQETYTYFRERIHAHAAEMRAAYDSSSKDDSVAKWKAQFGEGFKAPSSSEASTPFGEPKSPPAAPSLSGRAG</sequence>
<evidence type="ECO:0000313" key="4">
    <source>
        <dbReference type="Proteomes" id="UP000306544"/>
    </source>
</evidence>
<proteinExistence type="predicted"/>
<comment type="caution">
    <text evidence="3">The sequence shown here is derived from an EMBL/GenBank/DDBJ whole genome shotgun (WGS) entry which is preliminary data.</text>
</comment>
<dbReference type="Pfam" id="PF18144">
    <property type="entry name" value="SMODS"/>
    <property type="match status" value="1"/>
</dbReference>
<dbReference type="GO" id="GO:0016779">
    <property type="term" value="F:nucleotidyltransferase activity"/>
    <property type="evidence" value="ECO:0007669"/>
    <property type="project" value="InterPro"/>
</dbReference>
<evidence type="ECO:0000256" key="1">
    <source>
        <dbReference type="ARBA" id="ARBA00023118"/>
    </source>
</evidence>
<protein>
    <submittedName>
        <fullName evidence="3">Nucleotidyltransferase</fullName>
    </submittedName>
</protein>
<dbReference type="CDD" id="cd05400">
    <property type="entry name" value="NT_2-5OAS_ClassI-CCAase"/>
    <property type="match status" value="1"/>
</dbReference>
<keyword evidence="4" id="KW-1185">Reference proteome</keyword>
<dbReference type="OrthoDB" id="3328101at2"/>
<feature type="region of interest" description="Disordered" evidence="2">
    <location>
        <begin position="298"/>
        <end position="327"/>
    </location>
</feature>
<keyword evidence="3" id="KW-0808">Transferase</keyword>
<name>A0A5R8ZZ60_9MICC</name>
<dbReference type="GO" id="GO:0051607">
    <property type="term" value="P:defense response to virus"/>
    <property type="evidence" value="ECO:0007669"/>
    <property type="project" value="UniProtKB-KW"/>
</dbReference>